<evidence type="ECO:0000256" key="2">
    <source>
        <dbReference type="ARBA" id="ARBA00005236"/>
    </source>
</evidence>
<name>A0A386USF5_9RHOB</name>
<dbReference type="InterPro" id="IPR003838">
    <property type="entry name" value="ABC3_permease_C"/>
</dbReference>
<feature type="transmembrane region" description="Helical" evidence="7">
    <location>
        <begin position="20"/>
        <end position="41"/>
    </location>
</feature>
<accession>A0A386USF5</accession>
<comment type="subcellular location">
    <subcellularLocation>
        <location evidence="1">Cell membrane</location>
        <topology evidence="1">Multi-pass membrane protein</topology>
    </subcellularLocation>
</comment>
<evidence type="ECO:0000256" key="3">
    <source>
        <dbReference type="ARBA" id="ARBA00022475"/>
    </source>
</evidence>
<dbReference type="PANTHER" id="PTHR30489:SF0">
    <property type="entry name" value="LIPOPROTEIN-RELEASING SYSTEM TRANSMEMBRANE PROTEIN LOLE"/>
    <property type="match status" value="1"/>
</dbReference>
<organism evidence="9 10">
    <name type="scientific">Paracoccus yeei</name>
    <dbReference type="NCBI Taxonomy" id="147645"/>
    <lineage>
        <taxon>Bacteria</taxon>
        <taxon>Pseudomonadati</taxon>
        <taxon>Pseudomonadota</taxon>
        <taxon>Alphaproteobacteria</taxon>
        <taxon>Rhodobacterales</taxon>
        <taxon>Paracoccaceae</taxon>
        <taxon>Paracoccus</taxon>
    </lineage>
</organism>
<keyword evidence="3" id="KW-1003">Cell membrane</keyword>
<proteinExistence type="inferred from homology"/>
<dbReference type="InterPro" id="IPR051447">
    <property type="entry name" value="Lipoprotein-release_system"/>
</dbReference>
<dbReference type="AlphaFoldDB" id="A0A386USF5"/>
<keyword evidence="4 7" id="KW-0812">Transmembrane</keyword>
<evidence type="ECO:0000313" key="9">
    <source>
        <dbReference type="EMBL" id="AYF02852.1"/>
    </source>
</evidence>
<evidence type="ECO:0000256" key="4">
    <source>
        <dbReference type="ARBA" id="ARBA00022692"/>
    </source>
</evidence>
<feature type="transmembrane region" description="Helical" evidence="7">
    <location>
        <begin position="319"/>
        <end position="344"/>
    </location>
</feature>
<evidence type="ECO:0000256" key="7">
    <source>
        <dbReference type="SAM" id="Phobius"/>
    </source>
</evidence>
<comment type="similarity">
    <text evidence="2">Belongs to the ABC-4 integral membrane protein family. LolC/E subfamily.</text>
</comment>
<evidence type="ECO:0000256" key="1">
    <source>
        <dbReference type="ARBA" id="ARBA00004651"/>
    </source>
</evidence>
<reference evidence="10" key="1">
    <citation type="submission" date="2018-07" db="EMBL/GenBank/DDBJ databases">
        <title>Genome Structure of the Opportunistic Pathogen Paracoccus yeei (Alphaproteobacteria) and Identification of Putative Virulence Factors.</title>
        <authorList>
            <person name="Lasek R."/>
            <person name="Szuplewska M."/>
            <person name="Mitura M."/>
            <person name="Decewicz P."/>
            <person name="Chmielowska C."/>
            <person name="Pawlot A."/>
            <person name="Sentkowska D."/>
            <person name="Czarnecki J."/>
            <person name="Bartosik D."/>
        </authorList>
    </citation>
    <scope>NUCLEOTIDE SEQUENCE [LARGE SCALE GENOMIC DNA]</scope>
    <source>
        <strain evidence="10">CCUG 32053</strain>
    </source>
</reference>
<dbReference type="PANTHER" id="PTHR30489">
    <property type="entry name" value="LIPOPROTEIN-RELEASING SYSTEM TRANSMEMBRANE PROTEIN LOLE"/>
    <property type="match status" value="1"/>
</dbReference>
<dbReference type="EMBL" id="CP031078">
    <property type="protein sequence ID" value="AYF02852.1"/>
    <property type="molecule type" value="Genomic_DNA"/>
</dbReference>
<feature type="transmembrane region" description="Helical" evidence="7">
    <location>
        <begin position="273"/>
        <end position="298"/>
    </location>
</feature>
<dbReference type="GO" id="GO:0098797">
    <property type="term" value="C:plasma membrane protein complex"/>
    <property type="evidence" value="ECO:0007669"/>
    <property type="project" value="TreeGrafter"/>
</dbReference>
<gene>
    <name evidence="9" type="ORF">PY32053_03278</name>
</gene>
<dbReference type="Pfam" id="PF02687">
    <property type="entry name" value="FtsX"/>
    <property type="match status" value="1"/>
</dbReference>
<evidence type="ECO:0000256" key="5">
    <source>
        <dbReference type="ARBA" id="ARBA00022989"/>
    </source>
</evidence>
<dbReference type="Proteomes" id="UP000272010">
    <property type="component" value="Chromosome"/>
</dbReference>
<dbReference type="RefSeq" id="WP_120443178.1">
    <property type="nucleotide sequence ID" value="NZ_CP031078.1"/>
</dbReference>
<dbReference type="GO" id="GO:0044874">
    <property type="term" value="P:lipoprotein localization to outer membrane"/>
    <property type="evidence" value="ECO:0007669"/>
    <property type="project" value="TreeGrafter"/>
</dbReference>
<keyword evidence="5 7" id="KW-1133">Transmembrane helix</keyword>
<feature type="domain" description="ABC3 transporter permease C-terminal" evidence="8">
    <location>
        <begin position="277"/>
        <end position="397"/>
    </location>
</feature>
<keyword evidence="6 7" id="KW-0472">Membrane</keyword>
<protein>
    <recommendedName>
        <fullName evidence="8">ABC3 transporter permease C-terminal domain-containing protein</fullName>
    </recommendedName>
</protein>
<evidence type="ECO:0000256" key="6">
    <source>
        <dbReference type="ARBA" id="ARBA00023136"/>
    </source>
</evidence>
<evidence type="ECO:0000259" key="8">
    <source>
        <dbReference type="Pfam" id="PF02687"/>
    </source>
</evidence>
<feature type="transmembrane region" description="Helical" evidence="7">
    <location>
        <begin position="370"/>
        <end position="392"/>
    </location>
</feature>
<evidence type="ECO:0000313" key="10">
    <source>
        <dbReference type="Proteomes" id="UP000272010"/>
    </source>
</evidence>
<sequence>MTGLLPLRLALAELRHARIWTLCQVIGLAALLLPLLILFGIKNGVIADRTAALLQDPEALRITIARTGSYPAALITELSADPDVRFVAPHPIRLAVMADFAAAADASRIAIGVTLLASGADDPYLPAGLAPPRPGEAVISAPLAGQLGLTVGDRVDALLRPGKDAPDGAVLGFTISGVTEAGTWARVGALLHRDDLFLIQDWTHGAVALAGTDLGTARGTPRDRDDYPSLRLYAANADAAAALMQRLAARGIATGGTPQQAGALIFLRNALDAGFATVAVVGLVGVTASFAANLWTAVIRNRRAISLLRLAGLGQGGAVLFPLAQALAIGLVGWVLAIGFYAALTGVLDRLLGETFGVGQQVARLTWVEYTASAVATLTVSGLAAIWAAFAITRISPEEGFNDAP</sequence>